<proteinExistence type="predicted"/>
<keyword evidence="3" id="KW-1185">Reference proteome</keyword>
<protein>
    <submittedName>
        <fullName evidence="2">Uncharacterized protein</fullName>
    </submittedName>
</protein>
<keyword evidence="1" id="KW-0812">Transmembrane</keyword>
<keyword evidence="1" id="KW-1133">Transmembrane helix</keyword>
<reference evidence="3" key="1">
    <citation type="journal article" date="2019" name="Int. J. Syst. Evol. Microbiol.">
        <title>The Global Catalogue of Microorganisms (GCM) 10K type strain sequencing project: providing services to taxonomists for standard genome sequencing and annotation.</title>
        <authorList>
            <consortium name="The Broad Institute Genomics Platform"/>
            <consortium name="The Broad Institute Genome Sequencing Center for Infectious Disease"/>
            <person name="Wu L."/>
            <person name="Ma J."/>
        </authorList>
    </citation>
    <scope>NUCLEOTIDE SEQUENCE [LARGE SCALE GENOMIC DNA]</scope>
    <source>
        <strain evidence="3">CCUG 63682</strain>
    </source>
</reference>
<sequence>MGYMGFGMNKDVYTRKPRKPSKKLRELFEAELRGKISNPKNGKQNFTKDEIEQVKRKIRKNIKLNKIKNVTIYFITTLLLFSLFWILINKNHLS</sequence>
<gene>
    <name evidence="2" type="ORF">ACFO5O_03755</name>
</gene>
<organism evidence="2 3">
    <name type="scientific">Geojedonia litorea</name>
    <dbReference type="NCBI Taxonomy" id="1268269"/>
    <lineage>
        <taxon>Bacteria</taxon>
        <taxon>Pseudomonadati</taxon>
        <taxon>Bacteroidota</taxon>
        <taxon>Flavobacteriia</taxon>
        <taxon>Flavobacteriales</taxon>
        <taxon>Flavobacteriaceae</taxon>
        <taxon>Geojedonia</taxon>
    </lineage>
</organism>
<evidence type="ECO:0000256" key="1">
    <source>
        <dbReference type="SAM" id="Phobius"/>
    </source>
</evidence>
<evidence type="ECO:0000313" key="2">
    <source>
        <dbReference type="EMBL" id="MFC4721423.1"/>
    </source>
</evidence>
<name>A0ABV9N3Q4_9FLAO</name>
<accession>A0ABV9N3Q4</accession>
<feature type="transmembrane region" description="Helical" evidence="1">
    <location>
        <begin position="70"/>
        <end position="88"/>
    </location>
</feature>
<dbReference type="RefSeq" id="WP_387961108.1">
    <property type="nucleotide sequence ID" value="NZ_JBHSGP010000007.1"/>
</dbReference>
<dbReference type="Proteomes" id="UP001595953">
    <property type="component" value="Unassembled WGS sequence"/>
</dbReference>
<comment type="caution">
    <text evidence="2">The sequence shown here is derived from an EMBL/GenBank/DDBJ whole genome shotgun (WGS) entry which is preliminary data.</text>
</comment>
<keyword evidence="1" id="KW-0472">Membrane</keyword>
<dbReference type="EMBL" id="JBHSGP010000007">
    <property type="protein sequence ID" value="MFC4721423.1"/>
    <property type="molecule type" value="Genomic_DNA"/>
</dbReference>
<evidence type="ECO:0000313" key="3">
    <source>
        <dbReference type="Proteomes" id="UP001595953"/>
    </source>
</evidence>